<organism evidence="2 3">
    <name type="scientific">Mucilaginibacter gossypiicola</name>
    <dbReference type="NCBI Taxonomy" id="551995"/>
    <lineage>
        <taxon>Bacteria</taxon>
        <taxon>Pseudomonadati</taxon>
        <taxon>Bacteroidota</taxon>
        <taxon>Sphingobacteriia</taxon>
        <taxon>Sphingobacteriales</taxon>
        <taxon>Sphingobacteriaceae</taxon>
        <taxon>Mucilaginibacter</taxon>
    </lineage>
</organism>
<keyword evidence="3" id="KW-1185">Reference proteome</keyword>
<dbReference type="RefSeq" id="WP_091217495.1">
    <property type="nucleotide sequence ID" value="NZ_FOCL01000010.1"/>
</dbReference>
<dbReference type="STRING" id="551995.SAMN05192574_110144"/>
<keyword evidence="1" id="KW-1133">Transmembrane helix</keyword>
<dbReference type="OrthoDB" id="768583at2"/>
<evidence type="ECO:0000313" key="3">
    <source>
        <dbReference type="Proteomes" id="UP000198942"/>
    </source>
</evidence>
<feature type="transmembrane region" description="Helical" evidence="1">
    <location>
        <begin position="122"/>
        <end position="140"/>
    </location>
</feature>
<gene>
    <name evidence="2" type="ORF">SAMN05192574_110144</name>
</gene>
<accession>A0A1H8RGX0</accession>
<dbReference type="EMBL" id="FOCL01000010">
    <property type="protein sequence ID" value="SEO65507.1"/>
    <property type="molecule type" value="Genomic_DNA"/>
</dbReference>
<evidence type="ECO:0000313" key="2">
    <source>
        <dbReference type="EMBL" id="SEO65507.1"/>
    </source>
</evidence>
<sequence length="145" mass="17130">MKTQEETPMYDITLTEMLKEVFLHNKQMQDFMSMQKEKLDEKDRIIETGKKQTERLINSFEAKFSNIQVQAPKPDLSMVNQTLASSLFTINQTIEKGPKPVTKQIRFQIFPEQMRSPEYYKIMVWGVLGFVFLIMVYLLLNKLIK</sequence>
<protein>
    <submittedName>
        <fullName evidence="2">Uncharacterized protein</fullName>
    </submittedName>
</protein>
<name>A0A1H8RGX0_9SPHI</name>
<evidence type="ECO:0000256" key="1">
    <source>
        <dbReference type="SAM" id="Phobius"/>
    </source>
</evidence>
<reference evidence="3" key="1">
    <citation type="submission" date="2016-10" db="EMBL/GenBank/DDBJ databases">
        <authorList>
            <person name="Varghese N."/>
            <person name="Submissions S."/>
        </authorList>
    </citation>
    <scope>NUCLEOTIDE SEQUENCE [LARGE SCALE GENOMIC DNA]</scope>
    <source>
        <strain evidence="3">Gh-48</strain>
    </source>
</reference>
<keyword evidence="1" id="KW-0472">Membrane</keyword>
<dbReference type="Proteomes" id="UP000198942">
    <property type="component" value="Unassembled WGS sequence"/>
</dbReference>
<keyword evidence="1" id="KW-0812">Transmembrane</keyword>
<dbReference type="AlphaFoldDB" id="A0A1H8RGX0"/>
<proteinExistence type="predicted"/>